<evidence type="ECO:0000313" key="3">
    <source>
        <dbReference type="Proteomes" id="UP000226079"/>
    </source>
</evidence>
<keyword evidence="1" id="KW-0812">Transmembrane</keyword>
<protein>
    <submittedName>
        <fullName evidence="2">Putative F0F1-ATPase subunit (Ca2+/Mg2+ transporter)</fullName>
    </submittedName>
</protein>
<feature type="transmembrane region" description="Helical" evidence="1">
    <location>
        <begin position="12"/>
        <end position="31"/>
    </location>
</feature>
<reference evidence="2 3" key="1">
    <citation type="submission" date="2017-10" db="EMBL/GenBank/DDBJ databases">
        <title>Sequencing the genomes of 1000 actinobacteria strains.</title>
        <authorList>
            <person name="Klenk H.-P."/>
        </authorList>
    </citation>
    <scope>NUCLEOTIDE SEQUENCE [LARGE SCALE GENOMIC DNA]</scope>
    <source>
        <strain evidence="2 3">DSM 15597</strain>
    </source>
</reference>
<sequence>MDERSGMDAGIRAVSLLISGLLCYGGLGWLLDSWLHTSWLLPVGLILGAVAGIYLVIVRYGRSV</sequence>
<feature type="transmembrane region" description="Helical" evidence="1">
    <location>
        <begin position="37"/>
        <end position="58"/>
    </location>
</feature>
<dbReference type="Pfam" id="PF09527">
    <property type="entry name" value="ATPase_gene1"/>
    <property type="match status" value="1"/>
</dbReference>
<proteinExistence type="predicted"/>
<organism evidence="2 3">
    <name type="scientific">Propionicimonas paludicola</name>
    <dbReference type="NCBI Taxonomy" id="185243"/>
    <lineage>
        <taxon>Bacteria</taxon>
        <taxon>Bacillati</taxon>
        <taxon>Actinomycetota</taxon>
        <taxon>Actinomycetes</taxon>
        <taxon>Propionibacteriales</taxon>
        <taxon>Nocardioidaceae</taxon>
        <taxon>Propionicimonas</taxon>
    </lineage>
</organism>
<evidence type="ECO:0000256" key="1">
    <source>
        <dbReference type="SAM" id="Phobius"/>
    </source>
</evidence>
<dbReference type="EMBL" id="PDJC01000001">
    <property type="protein sequence ID" value="PFG16816.1"/>
    <property type="molecule type" value="Genomic_DNA"/>
</dbReference>
<dbReference type="InterPro" id="IPR032820">
    <property type="entry name" value="ATPase_put"/>
</dbReference>
<dbReference type="RefSeq" id="WP_098460317.1">
    <property type="nucleotide sequence ID" value="NZ_PDJC01000001.1"/>
</dbReference>
<comment type="caution">
    <text evidence="2">The sequence shown here is derived from an EMBL/GenBank/DDBJ whole genome shotgun (WGS) entry which is preliminary data.</text>
</comment>
<accession>A0A2A9CRR4</accession>
<keyword evidence="1" id="KW-1133">Transmembrane helix</keyword>
<dbReference type="AlphaFoldDB" id="A0A2A9CRR4"/>
<evidence type="ECO:0000313" key="2">
    <source>
        <dbReference type="EMBL" id="PFG16816.1"/>
    </source>
</evidence>
<keyword evidence="3" id="KW-1185">Reference proteome</keyword>
<dbReference type="OrthoDB" id="5193039at2"/>
<dbReference type="Proteomes" id="UP000226079">
    <property type="component" value="Unassembled WGS sequence"/>
</dbReference>
<gene>
    <name evidence="2" type="ORF">ATK74_1369</name>
</gene>
<name>A0A2A9CRR4_9ACTN</name>
<keyword evidence="1" id="KW-0472">Membrane</keyword>